<dbReference type="RefSeq" id="WP_122239179.1">
    <property type="nucleotide sequence ID" value="NZ_RDQM01000017.1"/>
</dbReference>
<dbReference type="SMART" id="SM00248">
    <property type="entry name" value="ANK"/>
    <property type="match status" value="5"/>
</dbReference>
<feature type="repeat" description="ANK" evidence="3">
    <location>
        <begin position="191"/>
        <end position="223"/>
    </location>
</feature>
<dbReference type="AlphaFoldDB" id="A0A3M6PXC4"/>
<dbReference type="PANTHER" id="PTHR24171:SF8">
    <property type="entry name" value="BRCA1-ASSOCIATED RING DOMAIN PROTEIN 1"/>
    <property type="match status" value="1"/>
</dbReference>
<dbReference type="EMBL" id="RDQM01000017">
    <property type="protein sequence ID" value="RMW95386.1"/>
    <property type="molecule type" value="Genomic_DNA"/>
</dbReference>
<feature type="repeat" description="ANK" evidence="3">
    <location>
        <begin position="58"/>
        <end position="90"/>
    </location>
</feature>
<accession>A0A3M6PXC4</accession>
<feature type="compositionally biased region" description="Low complexity" evidence="4">
    <location>
        <begin position="41"/>
        <end position="53"/>
    </location>
</feature>
<comment type="caution">
    <text evidence="6">The sequence shown here is derived from an EMBL/GenBank/DDBJ whole genome shotgun (WGS) entry which is preliminary data.</text>
</comment>
<dbReference type="SUPFAM" id="SSF48403">
    <property type="entry name" value="Ankyrin repeat"/>
    <property type="match status" value="1"/>
</dbReference>
<evidence type="ECO:0000256" key="5">
    <source>
        <dbReference type="SAM" id="SignalP"/>
    </source>
</evidence>
<keyword evidence="5" id="KW-0732">Signal</keyword>
<feature type="region of interest" description="Disordered" evidence="4">
    <location>
        <begin position="29"/>
        <end position="61"/>
    </location>
</feature>
<dbReference type="InterPro" id="IPR036770">
    <property type="entry name" value="Ankyrin_rpt-contain_sf"/>
</dbReference>
<dbReference type="GO" id="GO:0004842">
    <property type="term" value="F:ubiquitin-protein transferase activity"/>
    <property type="evidence" value="ECO:0007669"/>
    <property type="project" value="TreeGrafter"/>
</dbReference>
<proteinExistence type="predicted"/>
<dbReference type="Proteomes" id="UP000267521">
    <property type="component" value="Unassembled WGS sequence"/>
</dbReference>
<sequence>MKSLRTWINPLGAAALALTMLTALTVPTTPAWGQTRPGGPQPSSAQAAPSQAAHRAEGQSSELFVAVTRDNASAVTRLLERGMDPNVRDAKGQTPMVLALQLGSLRAFDALMASARTNVEFRNAHDESPLMIAAIRGHRDAVVRLERQGAHVNKPLWTPLHYAAAGTSDEQVRITDFLLEKHAFIDAQSPNGTTPLMMAAQYGTEGVVRLLMESDADPLMKNQLGLTAVDFAKRAGRERLAQELARYEEHVRQRRMQGSPTPPAAPLQ</sequence>
<reference evidence="6 7" key="1">
    <citation type="submission" date="2018-10" db="EMBL/GenBank/DDBJ databases">
        <title>Comamonadaceae CDC group NO-1 genome sequencing and assembly.</title>
        <authorList>
            <person name="Bernier A.-M."/>
            <person name="Bernard K."/>
        </authorList>
    </citation>
    <scope>NUCLEOTIDE SEQUENCE [LARGE SCALE GENOMIC DNA]</scope>
    <source>
        <strain evidence="6 7">NML970147</strain>
    </source>
</reference>
<dbReference type="Gene3D" id="1.25.40.20">
    <property type="entry name" value="Ankyrin repeat-containing domain"/>
    <property type="match status" value="2"/>
</dbReference>
<organism evidence="6 7">
    <name type="scientific">Allofranklinella schreckenbergeri</name>
    <dbReference type="NCBI Taxonomy" id="1076744"/>
    <lineage>
        <taxon>Bacteria</taxon>
        <taxon>Pseudomonadati</taxon>
        <taxon>Pseudomonadota</taxon>
        <taxon>Betaproteobacteria</taxon>
        <taxon>Burkholderiales</taxon>
        <taxon>Comamonadaceae</taxon>
        <taxon>Allofranklinella</taxon>
    </lineage>
</organism>
<protein>
    <submittedName>
        <fullName evidence="6">Ankyrin repeat domain-containing protein</fullName>
    </submittedName>
</protein>
<dbReference type="PROSITE" id="PS50088">
    <property type="entry name" value="ANK_REPEAT"/>
    <property type="match status" value="2"/>
</dbReference>
<keyword evidence="1" id="KW-0677">Repeat</keyword>
<name>A0A3M6PXC4_9BURK</name>
<gene>
    <name evidence="6" type="ORF">EBQ26_11185</name>
</gene>
<keyword evidence="2 3" id="KW-0040">ANK repeat</keyword>
<dbReference type="GO" id="GO:0085020">
    <property type="term" value="P:protein K6-linked ubiquitination"/>
    <property type="evidence" value="ECO:0007669"/>
    <property type="project" value="TreeGrafter"/>
</dbReference>
<evidence type="ECO:0000256" key="4">
    <source>
        <dbReference type="SAM" id="MobiDB-lite"/>
    </source>
</evidence>
<evidence type="ECO:0000313" key="7">
    <source>
        <dbReference type="Proteomes" id="UP000267521"/>
    </source>
</evidence>
<evidence type="ECO:0000256" key="2">
    <source>
        <dbReference type="ARBA" id="ARBA00023043"/>
    </source>
</evidence>
<evidence type="ECO:0000256" key="1">
    <source>
        <dbReference type="ARBA" id="ARBA00022737"/>
    </source>
</evidence>
<dbReference type="InterPro" id="IPR002110">
    <property type="entry name" value="Ankyrin_rpt"/>
</dbReference>
<dbReference type="PANTHER" id="PTHR24171">
    <property type="entry name" value="ANKYRIN REPEAT DOMAIN-CONTAINING PROTEIN 39-RELATED"/>
    <property type="match status" value="1"/>
</dbReference>
<feature type="chain" id="PRO_5018277656" evidence="5">
    <location>
        <begin position="26"/>
        <end position="268"/>
    </location>
</feature>
<evidence type="ECO:0000256" key="3">
    <source>
        <dbReference type="PROSITE-ProRule" id="PRU00023"/>
    </source>
</evidence>
<feature type="signal peptide" evidence="5">
    <location>
        <begin position="1"/>
        <end position="25"/>
    </location>
</feature>
<dbReference type="Pfam" id="PF12796">
    <property type="entry name" value="Ank_2"/>
    <property type="match status" value="2"/>
</dbReference>
<evidence type="ECO:0000313" key="6">
    <source>
        <dbReference type="EMBL" id="RMW95386.1"/>
    </source>
</evidence>
<dbReference type="PROSITE" id="PS50297">
    <property type="entry name" value="ANK_REP_REGION"/>
    <property type="match status" value="1"/>
</dbReference>